<dbReference type="Proteomes" id="UP001189429">
    <property type="component" value="Unassembled WGS sequence"/>
</dbReference>
<proteinExistence type="predicted"/>
<evidence type="ECO:0000313" key="2">
    <source>
        <dbReference type="EMBL" id="CAK0837868.1"/>
    </source>
</evidence>
<protein>
    <submittedName>
        <fullName evidence="2">Uncharacterized protein</fullName>
    </submittedName>
</protein>
<feature type="transmembrane region" description="Helical" evidence="1">
    <location>
        <begin position="28"/>
        <end position="50"/>
    </location>
</feature>
<comment type="caution">
    <text evidence="2">The sequence shown here is derived from an EMBL/GenBank/DDBJ whole genome shotgun (WGS) entry which is preliminary data.</text>
</comment>
<gene>
    <name evidence="2" type="ORF">PCOR1329_LOCUS33951</name>
</gene>
<keyword evidence="1" id="KW-1133">Transmembrane helix</keyword>
<evidence type="ECO:0000313" key="3">
    <source>
        <dbReference type="Proteomes" id="UP001189429"/>
    </source>
</evidence>
<sequence>MSMRSVGSLSLSISCVRSHRILGRTQDANYLLCVVMYIVTCIITCIGDILEYFISWAHVKSAWFTYSMVKLSNSGFIITDLLDSIQGVGAFMCALFGAVASVGAVFLIPAGNVPTRVAAGICGFLTGPLAGSVAPAFRTSCAEALPMCWADAPHSLRASHQVVYSEFEKRVHQMD</sequence>
<organism evidence="2 3">
    <name type="scientific">Prorocentrum cordatum</name>
    <dbReference type="NCBI Taxonomy" id="2364126"/>
    <lineage>
        <taxon>Eukaryota</taxon>
        <taxon>Sar</taxon>
        <taxon>Alveolata</taxon>
        <taxon>Dinophyceae</taxon>
        <taxon>Prorocentrales</taxon>
        <taxon>Prorocentraceae</taxon>
        <taxon>Prorocentrum</taxon>
    </lineage>
</organism>
<name>A0ABN9SZ25_9DINO</name>
<dbReference type="EMBL" id="CAUYUJ010014181">
    <property type="protein sequence ID" value="CAK0837868.1"/>
    <property type="molecule type" value="Genomic_DNA"/>
</dbReference>
<keyword evidence="3" id="KW-1185">Reference proteome</keyword>
<feature type="transmembrane region" description="Helical" evidence="1">
    <location>
        <begin position="88"/>
        <end position="108"/>
    </location>
</feature>
<keyword evidence="1" id="KW-0812">Transmembrane</keyword>
<evidence type="ECO:0000256" key="1">
    <source>
        <dbReference type="SAM" id="Phobius"/>
    </source>
</evidence>
<reference evidence="2" key="1">
    <citation type="submission" date="2023-10" db="EMBL/GenBank/DDBJ databases">
        <authorList>
            <person name="Chen Y."/>
            <person name="Shah S."/>
            <person name="Dougan E. K."/>
            <person name="Thang M."/>
            <person name="Chan C."/>
        </authorList>
    </citation>
    <scope>NUCLEOTIDE SEQUENCE [LARGE SCALE GENOMIC DNA]</scope>
</reference>
<keyword evidence="1" id="KW-0472">Membrane</keyword>
<accession>A0ABN9SZ25</accession>
<dbReference type="PROSITE" id="PS51257">
    <property type="entry name" value="PROKAR_LIPOPROTEIN"/>
    <property type="match status" value="1"/>
</dbReference>